<proteinExistence type="predicted"/>
<keyword evidence="1" id="KW-0472">Membrane</keyword>
<reference evidence="2" key="1">
    <citation type="submission" date="2017-05" db="EMBL/GenBank/DDBJ databases">
        <title>Intercontinental biogeography of Rhus gall aphids.</title>
        <authorList>
            <person name="Ren Z."/>
            <person name="Aj H."/>
            <person name="Dikow R.D."/>
            <person name="Ma E."/>
            <person name="Zhong Y."/>
            <person name="Wen J."/>
        </authorList>
    </citation>
    <scope>NUCLEOTIDE SEQUENCE</scope>
</reference>
<organism evidence="2">
    <name type="scientific">Floraphis choui</name>
    <dbReference type="NCBI Taxonomy" id="509179"/>
    <lineage>
        <taxon>Eukaryota</taxon>
        <taxon>Metazoa</taxon>
        <taxon>Ecdysozoa</taxon>
        <taxon>Arthropoda</taxon>
        <taxon>Hexapoda</taxon>
        <taxon>Insecta</taxon>
        <taxon>Pterygota</taxon>
        <taxon>Neoptera</taxon>
        <taxon>Paraneoptera</taxon>
        <taxon>Hemiptera</taxon>
        <taxon>Sternorrhyncha</taxon>
        <taxon>Aphidomorpha</taxon>
        <taxon>Aphidoidea</taxon>
        <taxon>Aphididae</taxon>
        <taxon>Eriosomatinae</taxon>
        <taxon>Fordini</taxon>
        <taxon>Floraphis</taxon>
    </lineage>
</organism>
<name>A0A1Z1MWA3_9HEMI</name>
<keyword evidence="2" id="KW-0496">Mitochondrion</keyword>
<accession>A0A1Z1MWA3</accession>
<evidence type="ECO:0000256" key="1">
    <source>
        <dbReference type="SAM" id="Phobius"/>
    </source>
</evidence>
<protein>
    <submittedName>
        <fullName evidence="2">ATP synthase F0 subunit 8</fullName>
    </submittedName>
</protein>
<dbReference type="RefSeq" id="YP_009400233.1">
    <property type="nucleotide sequence ID" value="NC_035310.1"/>
</dbReference>
<feature type="transmembrane region" description="Helical" evidence="1">
    <location>
        <begin position="6"/>
        <end position="28"/>
    </location>
</feature>
<dbReference type="CTD" id="4509"/>
<keyword evidence="1" id="KW-0812">Transmembrane</keyword>
<geneLocation type="mitochondrion" evidence="2"/>
<dbReference type="EMBL" id="MF043980">
    <property type="protein sequence ID" value="ARW70243.1"/>
    <property type="molecule type" value="Genomic_DNA"/>
</dbReference>
<keyword evidence="1" id="KW-1133">Transmembrane helix</keyword>
<sequence length="49" mass="6157">MAPLNWLILFMFFTLMFMMILTMIYFLFTKFIKINLTKKQYTKNYNKFI</sequence>
<evidence type="ECO:0000313" key="2">
    <source>
        <dbReference type="EMBL" id="ARW70243.1"/>
    </source>
</evidence>
<dbReference type="AlphaFoldDB" id="A0A1Z1MWA3"/>
<gene>
    <name evidence="2" type="primary">ATP8</name>
</gene>
<dbReference type="GeneID" id="33362829"/>